<dbReference type="AlphaFoldDB" id="A0A3R7NN99"/>
<feature type="compositionally biased region" description="Acidic residues" evidence="1">
    <location>
        <begin position="251"/>
        <end position="261"/>
    </location>
</feature>
<accession>A0A3R7NN99</accession>
<proteinExistence type="predicted"/>
<dbReference type="EMBL" id="MKKU01000099">
    <property type="protein sequence ID" value="RNF24483.1"/>
    <property type="molecule type" value="Genomic_DNA"/>
</dbReference>
<protein>
    <submittedName>
        <fullName evidence="2">Uncharacterized protein</fullName>
    </submittedName>
</protein>
<name>A0A3R7NN99_9TRYP</name>
<dbReference type="Proteomes" id="UP000284403">
    <property type="component" value="Unassembled WGS sequence"/>
</dbReference>
<keyword evidence="3" id="KW-1185">Reference proteome</keyword>
<evidence type="ECO:0000256" key="1">
    <source>
        <dbReference type="SAM" id="MobiDB-lite"/>
    </source>
</evidence>
<feature type="compositionally biased region" description="Low complexity" evidence="1">
    <location>
        <begin position="174"/>
        <end position="194"/>
    </location>
</feature>
<dbReference type="GeneID" id="40316064"/>
<feature type="compositionally biased region" description="Low complexity" evidence="1">
    <location>
        <begin position="226"/>
        <end position="236"/>
    </location>
</feature>
<comment type="caution">
    <text evidence="2">The sequence shown here is derived from an EMBL/GenBank/DDBJ whole genome shotgun (WGS) entry which is preliminary data.</text>
</comment>
<sequence length="268" mass="28553">MGGGARQRGGSFRGRRHFCAVKEKKEMLECIIDTNADIDVLLRELRRLKEAPRATAAAPAAVLSWADICADPALEELFQERLSSVMSAAKKQRTIYFPRERLLIGSNGEVEVELLAPHLRLLPESTMHSKSRQEERRAAFKEARLRALEAHKEKMMQLVMQRIELPGRAGGGSRAPTAAAAAAAEEATGADADAPPSPPLDGDGAESDGSLPPPPPPAAETDGDDVAGAASEGAGAECDDDDDPPPPPPPLEEDEDDDDDPPPPPPPE</sequence>
<gene>
    <name evidence="2" type="ORF">Tco025E_02453</name>
</gene>
<reference evidence="2 3" key="1">
    <citation type="journal article" date="2018" name="BMC Genomics">
        <title>Genomic comparison of Trypanosoma conorhini and Trypanosoma rangeli to Trypanosoma cruzi strains of high and low virulence.</title>
        <authorList>
            <person name="Bradwell K.R."/>
            <person name="Koparde V.N."/>
            <person name="Matveyev A.V."/>
            <person name="Serrano M.G."/>
            <person name="Alves J.M."/>
            <person name="Parikh H."/>
            <person name="Huang B."/>
            <person name="Lee V."/>
            <person name="Espinosa-Alvarez O."/>
            <person name="Ortiz P.A."/>
            <person name="Costa-Martins A.G."/>
            <person name="Teixeira M.M."/>
            <person name="Buck G.A."/>
        </authorList>
    </citation>
    <scope>NUCLEOTIDE SEQUENCE [LARGE SCALE GENOMIC DNA]</scope>
    <source>
        <strain evidence="2 3">025E</strain>
    </source>
</reference>
<dbReference type="OrthoDB" id="251041at2759"/>
<evidence type="ECO:0000313" key="3">
    <source>
        <dbReference type="Proteomes" id="UP000284403"/>
    </source>
</evidence>
<dbReference type="RefSeq" id="XP_029230474.1">
    <property type="nucleotide sequence ID" value="XM_029369379.1"/>
</dbReference>
<organism evidence="2 3">
    <name type="scientific">Trypanosoma conorhini</name>
    <dbReference type="NCBI Taxonomy" id="83891"/>
    <lineage>
        <taxon>Eukaryota</taxon>
        <taxon>Discoba</taxon>
        <taxon>Euglenozoa</taxon>
        <taxon>Kinetoplastea</taxon>
        <taxon>Metakinetoplastina</taxon>
        <taxon>Trypanosomatida</taxon>
        <taxon>Trypanosomatidae</taxon>
        <taxon>Trypanosoma</taxon>
    </lineage>
</organism>
<feature type="region of interest" description="Disordered" evidence="1">
    <location>
        <begin position="168"/>
        <end position="268"/>
    </location>
</feature>
<evidence type="ECO:0000313" key="2">
    <source>
        <dbReference type="EMBL" id="RNF24483.1"/>
    </source>
</evidence>